<dbReference type="GO" id="GO:0016811">
    <property type="term" value="F:hydrolase activity, acting on carbon-nitrogen (but not peptide) bonds, in linear amides"/>
    <property type="evidence" value="ECO:0007669"/>
    <property type="project" value="TreeGrafter"/>
</dbReference>
<dbReference type="PANTHER" id="PTHR43674">
    <property type="entry name" value="NITRILASE C965.09-RELATED"/>
    <property type="match status" value="1"/>
</dbReference>
<evidence type="ECO:0000313" key="4">
    <source>
        <dbReference type="Proteomes" id="UP000053750"/>
    </source>
</evidence>
<name>A0A9W5S237_9BACL</name>
<keyword evidence="1" id="KW-0378">Hydrolase</keyword>
<dbReference type="EMBL" id="JFHU01000057">
    <property type="protein sequence ID" value="EXX90606.1"/>
    <property type="molecule type" value="Genomic_DNA"/>
</dbReference>
<gene>
    <name evidence="3" type="ORF">BG53_13160</name>
</gene>
<evidence type="ECO:0000313" key="3">
    <source>
        <dbReference type="EMBL" id="EXX90606.1"/>
    </source>
</evidence>
<protein>
    <submittedName>
        <fullName evidence="3">N-carbomoyl-D-amino acid amidohydrolase</fullName>
    </submittedName>
</protein>
<dbReference type="Gene3D" id="3.60.110.10">
    <property type="entry name" value="Carbon-nitrogen hydrolase"/>
    <property type="match status" value="1"/>
</dbReference>
<dbReference type="Pfam" id="PF00795">
    <property type="entry name" value="CN_hydrolase"/>
    <property type="match status" value="1"/>
</dbReference>
<comment type="caution">
    <text evidence="3">The sequence shown here is derived from an EMBL/GenBank/DDBJ whole genome shotgun (WGS) entry which is preliminary data.</text>
</comment>
<evidence type="ECO:0000259" key="2">
    <source>
        <dbReference type="PROSITE" id="PS50263"/>
    </source>
</evidence>
<dbReference type="InterPro" id="IPR050345">
    <property type="entry name" value="Aliph_Amidase/BUP"/>
</dbReference>
<feature type="domain" description="CN hydrolase" evidence="2">
    <location>
        <begin position="8"/>
        <end position="244"/>
    </location>
</feature>
<dbReference type="InterPro" id="IPR036526">
    <property type="entry name" value="C-N_Hydrolase_sf"/>
</dbReference>
<reference evidence="3 4" key="1">
    <citation type="submission" date="2014-02" db="EMBL/GenBank/DDBJ databases">
        <title>Genome sequence of Paenibacillus darwinianus reveals adaptive mechanisms for survival in Antarctic soils.</title>
        <authorList>
            <person name="Dsouza M."/>
            <person name="Taylor M.W."/>
            <person name="Turner S.J."/>
            <person name="Aislabie J."/>
        </authorList>
    </citation>
    <scope>NUCLEOTIDE SEQUENCE [LARGE SCALE GENOMIC DNA]</scope>
    <source>
        <strain evidence="3 4">CE1</strain>
    </source>
</reference>
<dbReference type="AlphaFoldDB" id="A0A9W5S237"/>
<sequence length="273" mass="30226">MIREGNRLTVAAVQMNCVLGDVEANLRKAERLLEIAAGRGARLAVLPELFNTGYRVEERDVELAEPIPGPTTEWMRRQASKHGMKLVAAILEKGAPAGLVYDTAVLVEPAGVIGSYRKTHLWNQENTRFTRGEQFPVYETDGIQVGLQICYEIGFPEGARILTFHGADIIVYPSAFGKARLYAWDIATRSRALENGTFVIASNRTGLEKGETEFGGTSRIVDPAGTILAEAEQEDDVITAELDLGLIAEQRRAIPYLRDFNRSLISKEYNSER</sequence>
<dbReference type="PANTHER" id="PTHR43674:SF2">
    <property type="entry name" value="BETA-UREIDOPROPIONASE"/>
    <property type="match status" value="1"/>
</dbReference>
<evidence type="ECO:0000256" key="1">
    <source>
        <dbReference type="ARBA" id="ARBA00022801"/>
    </source>
</evidence>
<dbReference type="InterPro" id="IPR003010">
    <property type="entry name" value="C-N_Hydrolase"/>
</dbReference>
<dbReference type="RefSeq" id="WP_223299016.1">
    <property type="nucleotide sequence ID" value="NZ_KK082204.1"/>
</dbReference>
<accession>A0A9W5S237</accession>
<dbReference type="PROSITE" id="PS50263">
    <property type="entry name" value="CN_HYDROLASE"/>
    <property type="match status" value="1"/>
</dbReference>
<organism evidence="3 4">
    <name type="scientific">Paenibacillus darwinianus</name>
    <dbReference type="NCBI Taxonomy" id="1380763"/>
    <lineage>
        <taxon>Bacteria</taxon>
        <taxon>Bacillati</taxon>
        <taxon>Bacillota</taxon>
        <taxon>Bacilli</taxon>
        <taxon>Bacillales</taxon>
        <taxon>Paenibacillaceae</taxon>
        <taxon>Paenibacillus</taxon>
    </lineage>
</organism>
<dbReference type="Proteomes" id="UP000053750">
    <property type="component" value="Unassembled WGS sequence"/>
</dbReference>
<proteinExistence type="predicted"/>
<keyword evidence="4" id="KW-1185">Reference proteome</keyword>
<dbReference type="SUPFAM" id="SSF56317">
    <property type="entry name" value="Carbon-nitrogen hydrolase"/>
    <property type="match status" value="1"/>
</dbReference>
<dbReference type="CDD" id="cd07197">
    <property type="entry name" value="nitrilase"/>
    <property type="match status" value="1"/>
</dbReference>